<accession>A0ABU5H674</accession>
<gene>
    <name evidence="1" type="ORF">SYV04_18275</name>
</gene>
<dbReference type="EMBL" id="JAXIVS010000006">
    <property type="protein sequence ID" value="MDY7228374.1"/>
    <property type="molecule type" value="Genomic_DNA"/>
</dbReference>
<sequence>MLASVDVDYRPDATVAACVLFQDWGDAAEAAHFIDRGPPAEAYVPGEFYRRELPALLRVLALAPAPLVTVVIDGYVWLGGEERPGLGAHLYEALGQSVPVIGVAKTTFQSSRVSLPVLRGASQRALLVTAVGMDVQAAAACIQRMHGPSRLPTLLKRADRLCREA</sequence>
<keyword evidence="1" id="KW-0540">Nuclease</keyword>
<dbReference type="GO" id="GO:0004519">
    <property type="term" value="F:endonuclease activity"/>
    <property type="evidence" value="ECO:0007669"/>
    <property type="project" value="UniProtKB-KW"/>
</dbReference>
<organism evidence="1 2">
    <name type="scientific">Hyalangium rubrum</name>
    <dbReference type="NCBI Taxonomy" id="3103134"/>
    <lineage>
        <taxon>Bacteria</taxon>
        <taxon>Pseudomonadati</taxon>
        <taxon>Myxococcota</taxon>
        <taxon>Myxococcia</taxon>
        <taxon>Myxococcales</taxon>
        <taxon>Cystobacterineae</taxon>
        <taxon>Archangiaceae</taxon>
        <taxon>Hyalangium</taxon>
    </lineage>
</organism>
<dbReference type="Gene3D" id="3.30.2170.10">
    <property type="entry name" value="archaeoglobus fulgidus dsm 4304 superfamily"/>
    <property type="match status" value="1"/>
</dbReference>
<dbReference type="InterPro" id="IPR007581">
    <property type="entry name" value="Endonuclease-V"/>
</dbReference>
<keyword evidence="2" id="KW-1185">Reference proteome</keyword>
<comment type="caution">
    <text evidence="1">The sequence shown here is derived from an EMBL/GenBank/DDBJ whole genome shotgun (WGS) entry which is preliminary data.</text>
</comment>
<evidence type="ECO:0000313" key="1">
    <source>
        <dbReference type="EMBL" id="MDY7228374.1"/>
    </source>
</evidence>
<reference evidence="1 2" key="1">
    <citation type="submission" date="2023-12" db="EMBL/GenBank/DDBJ databases">
        <title>the genome sequence of Hyalangium sp. s54d21.</title>
        <authorList>
            <person name="Zhang X."/>
        </authorList>
    </citation>
    <scope>NUCLEOTIDE SEQUENCE [LARGE SCALE GENOMIC DNA]</scope>
    <source>
        <strain evidence="2">s54d21</strain>
    </source>
</reference>
<dbReference type="Proteomes" id="UP001291309">
    <property type="component" value="Unassembled WGS sequence"/>
</dbReference>
<keyword evidence="1" id="KW-0378">Hydrolase</keyword>
<proteinExistence type="predicted"/>
<dbReference type="RefSeq" id="WP_321547103.1">
    <property type="nucleotide sequence ID" value="NZ_JAXIVS010000006.1"/>
</dbReference>
<protein>
    <submittedName>
        <fullName evidence="1">Endonuclease V</fullName>
    </submittedName>
</protein>
<evidence type="ECO:0000313" key="2">
    <source>
        <dbReference type="Proteomes" id="UP001291309"/>
    </source>
</evidence>
<dbReference type="Pfam" id="PF04493">
    <property type="entry name" value="Endonuclease_5"/>
    <property type="match status" value="1"/>
</dbReference>
<keyword evidence="1" id="KW-0255">Endonuclease</keyword>
<name>A0ABU5H674_9BACT</name>